<protein>
    <submittedName>
        <fullName evidence="2">Uncharacterized protein</fullName>
    </submittedName>
</protein>
<organism evidence="2 3">
    <name type="scientific">Polyporus arcularius HHB13444</name>
    <dbReference type="NCBI Taxonomy" id="1314778"/>
    <lineage>
        <taxon>Eukaryota</taxon>
        <taxon>Fungi</taxon>
        <taxon>Dikarya</taxon>
        <taxon>Basidiomycota</taxon>
        <taxon>Agaricomycotina</taxon>
        <taxon>Agaricomycetes</taxon>
        <taxon>Polyporales</taxon>
        <taxon>Polyporaceae</taxon>
        <taxon>Polyporus</taxon>
    </lineage>
</organism>
<proteinExistence type="predicted"/>
<dbReference type="InParanoid" id="A0A5C3PNM6"/>
<feature type="region of interest" description="Disordered" evidence="1">
    <location>
        <begin position="522"/>
        <end position="549"/>
    </location>
</feature>
<evidence type="ECO:0000256" key="1">
    <source>
        <dbReference type="SAM" id="MobiDB-lite"/>
    </source>
</evidence>
<dbReference type="AlphaFoldDB" id="A0A5C3PNM6"/>
<evidence type="ECO:0000313" key="3">
    <source>
        <dbReference type="Proteomes" id="UP000308197"/>
    </source>
</evidence>
<name>A0A5C3PNM6_9APHY</name>
<feature type="region of interest" description="Disordered" evidence="1">
    <location>
        <begin position="72"/>
        <end position="100"/>
    </location>
</feature>
<reference evidence="2 3" key="1">
    <citation type="journal article" date="2019" name="Nat. Ecol. Evol.">
        <title>Megaphylogeny resolves global patterns of mushroom evolution.</title>
        <authorList>
            <person name="Varga T."/>
            <person name="Krizsan K."/>
            <person name="Foldi C."/>
            <person name="Dima B."/>
            <person name="Sanchez-Garcia M."/>
            <person name="Sanchez-Ramirez S."/>
            <person name="Szollosi G.J."/>
            <person name="Szarkandi J.G."/>
            <person name="Papp V."/>
            <person name="Albert L."/>
            <person name="Andreopoulos W."/>
            <person name="Angelini C."/>
            <person name="Antonin V."/>
            <person name="Barry K.W."/>
            <person name="Bougher N.L."/>
            <person name="Buchanan P."/>
            <person name="Buyck B."/>
            <person name="Bense V."/>
            <person name="Catcheside P."/>
            <person name="Chovatia M."/>
            <person name="Cooper J."/>
            <person name="Damon W."/>
            <person name="Desjardin D."/>
            <person name="Finy P."/>
            <person name="Geml J."/>
            <person name="Haridas S."/>
            <person name="Hughes K."/>
            <person name="Justo A."/>
            <person name="Karasinski D."/>
            <person name="Kautmanova I."/>
            <person name="Kiss B."/>
            <person name="Kocsube S."/>
            <person name="Kotiranta H."/>
            <person name="LaButti K.M."/>
            <person name="Lechner B.E."/>
            <person name="Liimatainen K."/>
            <person name="Lipzen A."/>
            <person name="Lukacs Z."/>
            <person name="Mihaltcheva S."/>
            <person name="Morgado L.N."/>
            <person name="Niskanen T."/>
            <person name="Noordeloos M.E."/>
            <person name="Ohm R.A."/>
            <person name="Ortiz-Santana B."/>
            <person name="Ovrebo C."/>
            <person name="Racz N."/>
            <person name="Riley R."/>
            <person name="Savchenko A."/>
            <person name="Shiryaev A."/>
            <person name="Soop K."/>
            <person name="Spirin V."/>
            <person name="Szebenyi C."/>
            <person name="Tomsovsky M."/>
            <person name="Tulloss R.E."/>
            <person name="Uehling J."/>
            <person name="Grigoriev I.V."/>
            <person name="Vagvolgyi C."/>
            <person name="Papp T."/>
            <person name="Martin F.M."/>
            <person name="Miettinen O."/>
            <person name="Hibbett D.S."/>
            <person name="Nagy L.G."/>
        </authorList>
    </citation>
    <scope>NUCLEOTIDE SEQUENCE [LARGE SCALE GENOMIC DNA]</scope>
    <source>
        <strain evidence="2 3">HHB13444</strain>
    </source>
</reference>
<gene>
    <name evidence="2" type="ORF">K466DRAFT_596200</name>
</gene>
<dbReference type="Proteomes" id="UP000308197">
    <property type="component" value="Unassembled WGS sequence"/>
</dbReference>
<sequence>MSNLIPTVPCTPAKPTQKREIPLRPASPLSPTPGAPTDSAEFAATFGRPSNGIASGKVTLRLAGASNGELEVAATTGSPPHDGDSPGGASMVESPCPPQATPQLLAVNKALESYQRAALVSASHTTGYTEAAMGANSSSAASNLAGVASATLQLQPSPMTPSAGLRCEPAPSVAAAGAVIVRDGTMGQPLASGSSACAVSSSAAAVVVAAGPAPSCRLAEKMSVERVVAMGREFWLAYGDAFRASTSWFRDGRADILVYRAAAEAAREAQAAHAADPDSVAAPESPDRAIGWMIGTLTADRCYVRADGNYKGQTPNMVFHKPFAQTTLSCALGPPPADFPEMVGDYQAALASLRSVLPKGANEKSGHVYQNLGGQHLRLRHALFAPKPEPEDEGTDGADGAALPAHFTMAGWPTYSAAAAEALADISESHVVRPLPAFDVKGDLIHPSRYLVELRGATMLAGFRTTVYNIGEKNATGRDVVRTNVCLDIEYLRVLIAPPQFSPKKRAVVHLTDPISHASKKRRAFWKRREGPGGDAGRPAKVKRENSPAETCADVLGDDSEESEGDEVLQVLLAGCGDEVLHGDLLRLVPPDIEHEGWVAPWALIRLTEFLEFTSPPSEPWYSLTKVPSDGASWEMRGPGQSILTVFGLPLRLFAVGPIVDMGFFTGIYNKYARSRVTIRMMRARDRLALCHLLHRANWTCNCPATAPVERFTALAVHNYQEVFRNIYDATTTYTARDCMTTVHPSDLKLGDIVLVEAVVVRTEVADSWSVAFHTDAIARLVENPHGPAALARGGDGNVDVPIGTFGKVLCCLMPSYLPKQDA</sequence>
<evidence type="ECO:0000313" key="2">
    <source>
        <dbReference type="EMBL" id="TFK91364.1"/>
    </source>
</evidence>
<accession>A0A5C3PNM6</accession>
<keyword evidence="3" id="KW-1185">Reference proteome</keyword>
<feature type="region of interest" description="Disordered" evidence="1">
    <location>
        <begin position="1"/>
        <end position="53"/>
    </location>
</feature>
<dbReference type="EMBL" id="ML211022">
    <property type="protein sequence ID" value="TFK91364.1"/>
    <property type="molecule type" value="Genomic_DNA"/>
</dbReference>